<reference evidence="1 2" key="1">
    <citation type="journal article" date="2018" name="Front. Microbiol.">
        <title>Genome-Wide Analysis of Corynespora cassiicola Leaf Fall Disease Putative Effectors.</title>
        <authorList>
            <person name="Lopez D."/>
            <person name="Ribeiro S."/>
            <person name="Label P."/>
            <person name="Fumanal B."/>
            <person name="Venisse J.S."/>
            <person name="Kohler A."/>
            <person name="de Oliveira R.R."/>
            <person name="Labutti K."/>
            <person name="Lipzen A."/>
            <person name="Lail K."/>
            <person name="Bauer D."/>
            <person name="Ohm R.A."/>
            <person name="Barry K.W."/>
            <person name="Spatafora J."/>
            <person name="Grigoriev I.V."/>
            <person name="Martin F.M."/>
            <person name="Pujade-Renaud V."/>
        </authorList>
    </citation>
    <scope>NUCLEOTIDE SEQUENCE [LARGE SCALE GENOMIC DNA]</scope>
    <source>
        <strain evidence="1 2">Philippines</strain>
    </source>
</reference>
<dbReference type="Proteomes" id="UP000240883">
    <property type="component" value="Unassembled WGS sequence"/>
</dbReference>
<dbReference type="EMBL" id="KZ678131">
    <property type="protein sequence ID" value="PSN71025.1"/>
    <property type="molecule type" value="Genomic_DNA"/>
</dbReference>
<name>A0A2T2P024_CORCC</name>
<evidence type="ECO:0008006" key="3">
    <source>
        <dbReference type="Google" id="ProtNLM"/>
    </source>
</evidence>
<dbReference type="STRING" id="1448308.A0A2T2P024"/>
<accession>A0A2T2P024</accession>
<keyword evidence="2" id="KW-1185">Reference proteome</keyword>
<proteinExistence type="predicted"/>
<protein>
    <recommendedName>
        <fullName evidence="3">Transposase Tc1-like domain-containing protein</fullName>
    </recommendedName>
</protein>
<sequence length="205" mass="23651">MPESLQDLAKALTAHTQTKASKFNIVNIVNIVAMDHIVSPINPPTADALLQAHIKVPVAQEHPHRRHLTRDQRLQVQTLRHIGHQLNDIARFLDILWRQAQYAASAEQVTPKKRSGRPSFLNNKEVNEIELYVVSSKLGRFMSFFELSTVFMPSIPYATEGAVRYALYRRGYRRYAARQKPPLSPKNIRERLEFLATHGDWTRYQ</sequence>
<organism evidence="1 2">
    <name type="scientific">Corynespora cassiicola Philippines</name>
    <dbReference type="NCBI Taxonomy" id="1448308"/>
    <lineage>
        <taxon>Eukaryota</taxon>
        <taxon>Fungi</taxon>
        <taxon>Dikarya</taxon>
        <taxon>Ascomycota</taxon>
        <taxon>Pezizomycotina</taxon>
        <taxon>Dothideomycetes</taxon>
        <taxon>Pleosporomycetidae</taxon>
        <taxon>Pleosporales</taxon>
        <taxon>Corynesporascaceae</taxon>
        <taxon>Corynespora</taxon>
    </lineage>
</organism>
<dbReference type="AlphaFoldDB" id="A0A2T2P024"/>
<evidence type="ECO:0000313" key="1">
    <source>
        <dbReference type="EMBL" id="PSN71025.1"/>
    </source>
</evidence>
<evidence type="ECO:0000313" key="2">
    <source>
        <dbReference type="Proteomes" id="UP000240883"/>
    </source>
</evidence>
<dbReference type="OrthoDB" id="5405453at2759"/>
<gene>
    <name evidence="1" type="ORF">BS50DRAFT_631060</name>
</gene>